<proteinExistence type="predicted"/>
<protein>
    <submittedName>
        <fullName evidence="1">Uncharacterized protein</fullName>
    </submittedName>
</protein>
<sequence length="61" mass="7210">MHPLEKFVAFDLGTSGYEEKSRRLRLEYLRVEGRKCLLLSILCELLPVERICGYPKARKHF</sequence>
<name>A0A7J8W0N7_9ROSI</name>
<dbReference type="Proteomes" id="UP000593573">
    <property type="component" value="Unassembled WGS sequence"/>
</dbReference>
<comment type="caution">
    <text evidence="1">The sequence shown here is derived from an EMBL/GenBank/DDBJ whole genome shotgun (WGS) entry which is preliminary data.</text>
</comment>
<organism evidence="1 2">
    <name type="scientific">Gossypium klotzschianum</name>
    <dbReference type="NCBI Taxonomy" id="34286"/>
    <lineage>
        <taxon>Eukaryota</taxon>
        <taxon>Viridiplantae</taxon>
        <taxon>Streptophyta</taxon>
        <taxon>Embryophyta</taxon>
        <taxon>Tracheophyta</taxon>
        <taxon>Spermatophyta</taxon>
        <taxon>Magnoliopsida</taxon>
        <taxon>eudicotyledons</taxon>
        <taxon>Gunneridae</taxon>
        <taxon>Pentapetalae</taxon>
        <taxon>rosids</taxon>
        <taxon>malvids</taxon>
        <taxon>Malvales</taxon>
        <taxon>Malvaceae</taxon>
        <taxon>Malvoideae</taxon>
        <taxon>Gossypium</taxon>
    </lineage>
</organism>
<reference evidence="1 2" key="1">
    <citation type="journal article" date="2019" name="Genome Biol. Evol.">
        <title>Insights into the evolution of the New World diploid cottons (Gossypium, subgenus Houzingenia) based on genome sequencing.</title>
        <authorList>
            <person name="Grover C.E."/>
            <person name="Arick M.A. 2nd"/>
            <person name="Thrash A."/>
            <person name="Conover J.L."/>
            <person name="Sanders W.S."/>
            <person name="Peterson D.G."/>
            <person name="Frelichowski J.E."/>
            <person name="Scheffler J.A."/>
            <person name="Scheffler B.E."/>
            <person name="Wendel J.F."/>
        </authorList>
    </citation>
    <scope>NUCLEOTIDE SEQUENCE [LARGE SCALE GENOMIC DNA]</scope>
    <source>
        <strain evidence="1">57</strain>
        <tissue evidence="1">Leaf</tissue>
    </source>
</reference>
<evidence type="ECO:0000313" key="2">
    <source>
        <dbReference type="Proteomes" id="UP000593573"/>
    </source>
</evidence>
<gene>
    <name evidence="1" type="ORF">Goklo_001149</name>
</gene>
<evidence type="ECO:0000313" key="1">
    <source>
        <dbReference type="EMBL" id="MBA0668209.1"/>
    </source>
</evidence>
<dbReference type="EMBL" id="JABFAB010000013">
    <property type="protein sequence ID" value="MBA0668209.1"/>
    <property type="molecule type" value="Genomic_DNA"/>
</dbReference>
<keyword evidence="2" id="KW-1185">Reference proteome</keyword>
<dbReference type="AlphaFoldDB" id="A0A7J8W0N7"/>
<accession>A0A7J8W0N7</accession>